<dbReference type="Proteomes" id="UP000028712">
    <property type="component" value="Unassembled WGS sequence"/>
</dbReference>
<proteinExistence type="predicted"/>
<keyword evidence="4" id="KW-1185">Reference proteome</keyword>
<comment type="caution">
    <text evidence="1">The sequence shown here is derived from an EMBL/GenBank/DDBJ whole genome shotgun (WGS) entry which is preliminary data.</text>
</comment>
<dbReference type="Proteomes" id="UP000198424">
    <property type="component" value="Unassembled WGS sequence"/>
</dbReference>
<accession>A0A085ZZ88</accession>
<sequence>MSCGGQTEKGVYYPKEKIMTTDKFDIVKYNRIVEEKRKLGEFDLYNHVEVLTNGNVVESSQAQDKSATVIILPPVPELIETYKSYHKNGFLESETQRYIGLQLGSDIVKFGTSKYYDNTGLLIKEVDEAVKYENIKVKPLDLFEILKKEPLFIKLSKEDKNLFKAIFDLPQGEDEISPDIISKALKKQRILNPEDREDIKNTFLTLSDDEKIWEVVKDIYPFGRIEYSVDSNSGKIIKRDYIKETRP</sequence>
<dbReference type="STRING" id="991.IW20_22440"/>
<gene>
    <name evidence="2" type="ORF">B0A62_08865</name>
    <name evidence="1" type="ORF">IW20_22440</name>
</gene>
<dbReference type="AlphaFoldDB" id="A0A085ZZ88"/>
<reference evidence="1 3" key="1">
    <citation type="submission" date="2014-07" db="EMBL/GenBank/DDBJ databases">
        <title>Genome of Flavobacterium hydatis DSM 2063.</title>
        <authorList>
            <person name="Pipes S.E."/>
            <person name="Stropko S.J."/>
            <person name="Newman J.D."/>
        </authorList>
    </citation>
    <scope>NUCLEOTIDE SEQUENCE [LARGE SCALE GENOMIC DNA]</scope>
    <source>
        <strain evidence="1 3">DSM 2063</strain>
    </source>
</reference>
<name>A0A085ZZ88_FLAHY</name>
<dbReference type="eggNOG" id="ENOG503460H">
    <property type="taxonomic scope" value="Bacteria"/>
</dbReference>
<dbReference type="EMBL" id="JPRM01000046">
    <property type="protein sequence ID" value="KFF09752.1"/>
    <property type="molecule type" value="Genomic_DNA"/>
</dbReference>
<evidence type="ECO:0000313" key="2">
    <source>
        <dbReference type="EMBL" id="OXA95410.1"/>
    </source>
</evidence>
<evidence type="ECO:0000313" key="4">
    <source>
        <dbReference type="Proteomes" id="UP000198424"/>
    </source>
</evidence>
<evidence type="ECO:0000313" key="1">
    <source>
        <dbReference type="EMBL" id="KFF09752.1"/>
    </source>
</evidence>
<reference evidence="2 4" key="2">
    <citation type="submission" date="2016-11" db="EMBL/GenBank/DDBJ databases">
        <title>Whole genomes of Flavobacteriaceae.</title>
        <authorList>
            <person name="Stine C."/>
            <person name="Li C."/>
            <person name="Tadesse D."/>
        </authorList>
    </citation>
    <scope>NUCLEOTIDE SEQUENCE [LARGE SCALE GENOMIC DNA]</scope>
    <source>
        <strain evidence="2 4">ATCC 29551</strain>
    </source>
</reference>
<evidence type="ECO:0000313" key="3">
    <source>
        <dbReference type="Proteomes" id="UP000028712"/>
    </source>
</evidence>
<protein>
    <submittedName>
        <fullName evidence="1">Uncharacterized protein</fullName>
    </submittedName>
</protein>
<dbReference type="EMBL" id="MUGY01000007">
    <property type="protein sequence ID" value="OXA95410.1"/>
    <property type="molecule type" value="Genomic_DNA"/>
</dbReference>
<organism evidence="1 3">
    <name type="scientific">Flavobacterium hydatis</name>
    <name type="common">Cytophaga aquatilis</name>
    <dbReference type="NCBI Taxonomy" id="991"/>
    <lineage>
        <taxon>Bacteria</taxon>
        <taxon>Pseudomonadati</taxon>
        <taxon>Bacteroidota</taxon>
        <taxon>Flavobacteriia</taxon>
        <taxon>Flavobacteriales</taxon>
        <taxon>Flavobacteriaceae</taxon>
        <taxon>Flavobacterium</taxon>
    </lineage>
</organism>